<dbReference type="Pfam" id="PF12836">
    <property type="entry name" value="HHH_3"/>
    <property type="match status" value="1"/>
</dbReference>
<dbReference type="PANTHER" id="PTHR21180">
    <property type="entry name" value="ENDONUCLEASE/EXONUCLEASE/PHOSPHATASE FAMILY DOMAIN-CONTAINING PROTEIN 1"/>
    <property type="match status" value="1"/>
</dbReference>
<dbReference type="PANTHER" id="PTHR21180:SF32">
    <property type="entry name" value="ENDONUCLEASE_EXONUCLEASE_PHOSPHATASE FAMILY DOMAIN-CONTAINING PROTEIN 1"/>
    <property type="match status" value="1"/>
</dbReference>
<gene>
    <name evidence="3" type="ORF">LMG3441_02060</name>
</gene>
<dbReference type="RefSeq" id="WP_175169672.1">
    <property type="nucleotide sequence ID" value="NZ_CADIJQ010000002.1"/>
</dbReference>
<feature type="domain" description="Helix-hairpin-helix DNA-binding motif class 1" evidence="2">
    <location>
        <begin position="99"/>
        <end position="118"/>
    </location>
</feature>
<evidence type="ECO:0000313" key="4">
    <source>
        <dbReference type="Proteomes" id="UP000494269"/>
    </source>
</evidence>
<evidence type="ECO:0000256" key="1">
    <source>
        <dbReference type="SAM" id="MobiDB-lite"/>
    </source>
</evidence>
<protein>
    <recommendedName>
        <fullName evidence="2">Helix-hairpin-helix DNA-binding motif class 1 domain-containing protein</fullName>
    </recommendedName>
</protein>
<name>A0A6S6ZTE6_9BURK</name>
<organism evidence="3 4">
    <name type="scientific">Achromobacter kerstersii</name>
    <dbReference type="NCBI Taxonomy" id="1353890"/>
    <lineage>
        <taxon>Bacteria</taxon>
        <taxon>Pseudomonadati</taxon>
        <taxon>Pseudomonadota</taxon>
        <taxon>Betaproteobacteria</taxon>
        <taxon>Burkholderiales</taxon>
        <taxon>Alcaligenaceae</taxon>
        <taxon>Achromobacter</taxon>
    </lineage>
</organism>
<evidence type="ECO:0000259" key="2">
    <source>
        <dbReference type="SMART" id="SM00278"/>
    </source>
</evidence>
<reference evidence="3 4" key="1">
    <citation type="submission" date="2020-04" db="EMBL/GenBank/DDBJ databases">
        <authorList>
            <person name="De Canck E."/>
        </authorList>
    </citation>
    <scope>NUCLEOTIDE SEQUENCE [LARGE SCALE GENOMIC DNA]</scope>
    <source>
        <strain evidence="3 4">LMG 3441</strain>
    </source>
</reference>
<dbReference type="EMBL" id="CADIJQ010000002">
    <property type="protein sequence ID" value="CAB3691657.1"/>
    <property type="molecule type" value="Genomic_DNA"/>
</dbReference>
<dbReference type="InterPro" id="IPR003583">
    <property type="entry name" value="Hlx-hairpin-Hlx_DNA-bd_motif"/>
</dbReference>
<dbReference type="GO" id="GO:0006281">
    <property type="term" value="P:DNA repair"/>
    <property type="evidence" value="ECO:0007669"/>
    <property type="project" value="InterPro"/>
</dbReference>
<feature type="region of interest" description="Disordered" evidence="1">
    <location>
        <begin position="118"/>
        <end position="186"/>
    </location>
</feature>
<dbReference type="GO" id="GO:0003677">
    <property type="term" value="F:DNA binding"/>
    <property type="evidence" value="ECO:0007669"/>
    <property type="project" value="InterPro"/>
</dbReference>
<dbReference type="InterPro" id="IPR010994">
    <property type="entry name" value="RuvA_2-like"/>
</dbReference>
<proteinExistence type="predicted"/>
<keyword evidence="4" id="KW-1185">Reference proteome</keyword>
<feature type="domain" description="Helix-hairpin-helix DNA-binding motif class 1" evidence="2">
    <location>
        <begin position="68"/>
        <end position="87"/>
    </location>
</feature>
<dbReference type="AlphaFoldDB" id="A0A6S6ZTE6"/>
<dbReference type="InterPro" id="IPR051675">
    <property type="entry name" value="Endo/Exo/Phosphatase_dom_1"/>
</dbReference>
<feature type="compositionally biased region" description="Low complexity" evidence="1">
    <location>
        <begin position="148"/>
        <end position="186"/>
    </location>
</feature>
<evidence type="ECO:0000313" key="3">
    <source>
        <dbReference type="EMBL" id="CAB3691657.1"/>
    </source>
</evidence>
<accession>A0A6S6ZTE6</accession>
<dbReference type="SMART" id="SM00278">
    <property type="entry name" value="HhH1"/>
    <property type="match status" value="2"/>
</dbReference>
<dbReference type="Proteomes" id="UP000494269">
    <property type="component" value="Unassembled WGS sequence"/>
</dbReference>
<feature type="compositionally biased region" description="Low complexity" evidence="1">
    <location>
        <begin position="128"/>
        <end position="139"/>
    </location>
</feature>
<dbReference type="Gene3D" id="1.10.150.280">
    <property type="entry name" value="AF1531-like domain"/>
    <property type="match status" value="1"/>
</dbReference>
<sequence length="186" mass="18430">MNSFIETTPTGLLPCSSTHALRSPMAAMRAKGGRHALRRAMGALLVTVGLGFVAPQAHALDVNQANAQQLETIRGIGPRTAEVIIAERDRGGKFESFEDLAERVRGIGQKKAQALQAAGLQVGDGEPSSAVGKGAAGSATEVAKPGEAKPATGAGVGAAAKSGSRAAGKSAGVPAGASGSAAAVRP</sequence>
<dbReference type="SUPFAM" id="SSF47781">
    <property type="entry name" value="RuvA domain 2-like"/>
    <property type="match status" value="1"/>
</dbReference>